<dbReference type="Gene3D" id="1.20.1250.20">
    <property type="entry name" value="MFS general substrate transporter like domains"/>
    <property type="match status" value="1"/>
</dbReference>
<keyword evidence="2" id="KW-0813">Transport</keyword>
<feature type="transmembrane region" description="Helical" evidence="8">
    <location>
        <begin position="119"/>
        <end position="140"/>
    </location>
</feature>
<evidence type="ECO:0000256" key="7">
    <source>
        <dbReference type="SAM" id="MobiDB-lite"/>
    </source>
</evidence>
<keyword evidence="10" id="KW-1185">Reference proteome</keyword>
<organism evidence="9 10">
    <name type="scientific">Calidithermus roseus</name>
    <dbReference type="NCBI Taxonomy" id="1644118"/>
    <lineage>
        <taxon>Bacteria</taxon>
        <taxon>Thermotogati</taxon>
        <taxon>Deinococcota</taxon>
        <taxon>Deinococci</taxon>
        <taxon>Thermales</taxon>
        <taxon>Thermaceae</taxon>
        <taxon>Calidithermus</taxon>
    </lineage>
</organism>
<feature type="transmembrane region" description="Helical" evidence="8">
    <location>
        <begin position="416"/>
        <end position="439"/>
    </location>
</feature>
<feature type="compositionally biased region" description="Low complexity" evidence="7">
    <location>
        <begin position="460"/>
        <end position="473"/>
    </location>
</feature>
<keyword evidence="5 8" id="KW-1133">Transmembrane helix</keyword>
<dbReference type="SUPFAM" id="SSF103473">
    <property type="entry name" value="MFS general substrate transporter"/>
    <property type="match status" value="1"/>
</dbReference>
<feature type="transmembrane region" description="Helical" evidence="8">
    <location>
        <begin position="62"/>
        <end position="85"/>
    </location>
</feature>
<dbReference type="GO" id="GO:0022857">
    <property type="term" value="F:transmembrane transporter activity"/>
    <property type="evidence" value="ECO:0007669"/>
    <property type="project" value="InterPro"/>
</dbReference>
<dbReference type="CDD" id="cd06173">
    <property type="entry name" value="MFS_MefA_like"/>
    <property type="match status" value="1"/>
</dbReference>
<dbReference type="Proteomes" id="UP000265341">
    <property type="component" value="Unassembled WGS sequence"/>
</dbReference>
<dbReference type="Pfam" id="PF07690">
    <property type="entry name" value="MFS_1"/>
    <property type="match status" value="1"/>
</dbReference>
<accession>A0A399EM06</accession>
<keyword evidence="4 8" id="KW-0812">Transmembrane</keyword>
<dbReference type="InterPro" id="IPR036259">
    <property type="entry name" value="MFS_trans_sf"/>
</dbReference>
<comment type="subcellular location">
    <subcellularLocation>
        <location evidence="1">Cell membrane</location>
        <topology evidence="1">Multi-pass membrane protein</topology>
    </subcellularLocation>
</comment>
<feature type="transmembrane region" description="Helical" evidence="8">
    <location>
        <begin position="278"/>
        <end position="297"/>
    </location>
</feature>
<comment type="caution">
    <text evidence="9">The sequence shown here is derived from an EMBL/GenBank/DDBJ whole genome shotgun (WGS) entry which is preliminary data.</text>
</comment>
<feature type="transmembrane region" description="Helical" evidence="8">
    <location>
        <begin position="328"/>
        <end position="346"/>
    </location>
</feature>
<sequence>MARPGTVEGACVWVRMRNFRAPTGLPGFTLVALGQLVSILGSEMSQFGLMLWAYEQTGLATSLALLGFFHFLHLIVVSPFAGALVDRSHRKLMMMLSDLGSAFATLMVFGLYLGGSLQIWHLYLAAAITGAFHAFQWPAFSAAISTMVPKEHYGRANGLMALSESVAGIGAPILAAVLYGLIGVGGLLAIDLVSFLVALAALLAVKVPQPRQSAAGLEGRGNLLQEAAYGFRYIFARPSLLGLQTTFLLLNLFATFGQSVLPAMILSRTANDETVLGIVRTAAGIGGVLGGLLLSTWGGPRRKVHGVLLGMVVSSLSGSVLMGLGQGVAVWALASFIALMTIPILNGSNQAIWQAKVPPDVQGKVFSARRMIAWVANPLAMLLAGPVADELMTPAMMPGGALAGTFGGLVGTGPGAGIALMLVFTGILGALVGLGGYLFPAVRDAESLLPDHNHSPPADEVSASLEAPAAPAL</sequence>
<feature type="transmembrane region" description="Helical" evidence="8">
    <location>
        <begin position="188"/>
        <end position="205"/>
    </location>
</feature>
<dbReference type="InterPro" id="IPR011701">
    <property type="entry name" value="MFS"/>
</dbReference>
<dbReference type="EMBL" id="QWLA01000039">
    <property type="protein sequence ID" value="RIH85667.1"/>
    <property type="molecule type" value="Genomic_DNA"/>
</dbReference>
<evidence type="ECO:0000256" key="5">
    <source>
        <dbReference type="ARBA" id="ARBA00022989"/>
    </source>
</evidence>
<feature type="region of interest" description="Disordered" evidence="7">
    <location>
        <begin position="450"/>
        <end position="473"/>
    </location>
</feature>
<feature type="transmembrane region" description="Helical" evidence="8">
    <location>
        <begin position="92"/>
        <end position="113"/>
    </location>
</feature>
<feature type="transmembrane region" description="Helical" evidence="8">
    <location>
        <begin position="304"/>
        <end position="322"/>
    </location>
</feature>
<gene>
    <name evidence="9" type="primary">mdtG_2</name>
    <name evidence="9" type="ORF">Mrose_02111</name>
</gene>
<reference evidence="9 10" key="1">
    <citation type="submission" date="2018-08" db="EMBL/GenBank/DDBJ databases">
        <title>Meiothermus roseus NBRC 110900 genome sequencing project.</title>
        <authorList>
            <person name="Da Costa M.S."/>
            <person name="Albuquerque L."/>
            <person name="Raposo P."/>
            <person name="Froufe H.J.C."/>
            <person name="Barroso C.S."/>
            <person name="Egas C."/>
        </authorList>
    </citation>
    <scope>NUCLEOTIDE SEQUENCE [LARGE SCALE GENOMIC DNA]</scope>
    <source>
        <strain evidence="9 10">NBRC 110900</strain>
    </source>
</reference>
<dbReference type="AlphaFoldDB" id="A0A399EM06"/>
<feature type="transmembrane region" description="Helical" evidence="8">
    <location>
        <begin position="161"/>
        <end position="182"/>
    </location>
</feature>
<dbReference type="PANTHER" id="PTHR23513:SF9">
    <property type="entry name" value="ENTEROBACTIN EXPORTER ENTS"/>
    <property type="match status" value="1"/>
</dbReference>
<name>A0A399EM06_9DEIN</name>
<evidence type="ECO:0000256" key="3">
    <source>
        <dbReference type="ARBA" id="ARBA00022475"/>
    </source>
</evidence>
<protein>
    <submittedName>
        <fullName evidence="9">Multidrug resistance protein MdtG</fullName>
    </submittedName>
</protein>
<keyword evidence="3" id="KW-1003">Cell membrane</keyword>
<keyword evidence="6 8" id="KW-0472">Membrane</keyword>
<evidence type="ECO:0000256" key="1">
    <source>
        <dbReference type="ARBA" id="ARBA00004651"/>
    </source>
</evidence>
<feature type="transmembrane region" description="Helical" evidence="8">
    <location>
        <begin position="25"/>
        <end position="42"/>
    </location>
</feature>
<evidence type="ECO:0000313" key="10">
    <source>
        <dbReference type="Proteomes" id="UP000265341"/>
    </source>
</evidence>
<proteinExistence type="predicted"/>
<dbReference type="GO" id="GO:0005886">
    <property type="term" value="C:plasma membrane"/>
    <property type="evidence" value="ECO:0007669"/>
    <property type="project" value="UniProtKB-SubCell"/>
</dbReference>
<feature type="transmembrane region" description="Helical" evidence="8">
    <location>
        <begin position="371"/>
        <end position="388"/>
    </location>
</feature>
<evidence type="ECO:0000256" key="8">
    <source>
        <dbReference type="SAM" id="Phobius"/>
    </source>
</evidence>
<feature type="transmembrane region" description="Helical" evidence="8">
    <location>
        <begin position="247"/>
        <end position="266"/>
    </location>
</feature>
<evidence type="ECO:0000256" key="2">
    <source>
        <dbReference type="ARBA" id="ARBA00022448"/>
    </source>
</evidence>
<dbReference type="PANTHER" id="PTHR23513">
    <property type="entry name" value="INTEGRAL MEMBRANE EFFLUX PROTEIN-RELATED"/>
    <property type="match status" value="1"/>
</dbReference>
<evidence type="ECO:0000313" key="9">
    <source>
        <dbReference type="EMBL" id="RIH85667.1"/>
    </source>
</evidence>
<evidence type="ECO:0000256" key="6">
    <source>
        <dbReference type="ARBA" id="ARBA00023136"/>
    </source>
</evidence>
<evidence type="ECO:0000256" key="4">
    <source>
        <dbReference type="ARBA" id="ARBA00022692"/>
    </source>
</evidence>